<evidence type="ECO:0000256" key="6">
    <source>
        <dbReference type="ARBA" id="ARBA00022679"/>
    </source>
</evidence>
<evidence type="ECO:0000256" key="4">
    <source>
        <dbReference type="ARBA" id="ARBA00010763"/>
    </source>
</evidence>
<evidence type="ECO:0000259" key="12">
    <source>
        <dbReference type="SMART" id="SM00852"/>
    </source>
</evidence>
<evidence type="ECO:0000256" key="9">
    <source>
        <dbReference type="ARBA" id="ARBA00023150"/>
    </source>
</evidence>
<dbReference type="PROSITE" id="PS01079">
    <property type="entry name" value="MOCF_BIOSYNTHESIS_2"/>
    <property type="match status" value="1"/>
</dbReference>
<dbReference type="Proteomes" id="UP000325116">
    <property type="component" value="Unassembled WGS sequence"/>
</dbReference>
<dbReference type="InterPro" id="IPR036135">
    <property type="entry name" value="MoeA_linker/N_sf"/>
</dbReference>
<comment type="similarity">
    <text evidence="4 11">Belongs to the MoeA family.</text>
</comment>
<evidence type="ECO:0000256" key="2">
    <source>
        <dbReference type="ARBA" id="ARBA00002901"/>
    </source>
</evidence>
<dbReference type="CDD" id="cd00887">
    <property type="entry name" value="MoeA"/>
    <property type="match status" value="1"/>
</dbReference>
<evidence type="ECO:0000256" key="7">
    <source>
        <dbReference type="ARBA" id="ARBA00022723"/>
    </source>
</evidence>
<gene>
    <name evidence="13" type="ORF">EPJ80_00790</name>
</gene>
<dbReference type="SUPFAM" id="SSF53218">
    <property type="entry name" value="Molybdenum cofactor biosynthesis proteins"/>
    <property type="match status" value="1"/>
</dbReference>
<dbReference type="EMBL" id="SAXT01000001">
    <property type="protein sequence ID" value="TXJ13315.1"/>
    <property type="molecule type" value="Genomic_DNA"/>
</dbReference>
<dbReference type="AlphaFoldDB" id="A0A5C8CK36"/>
<sequence>MARTFLHPDEALILVINNIEDYGDENILVFDSYNRVLSNEVFAKTDDPPFDKSSMDGYAYTNYNGEIYELIENNIIAAGSYKDIKVGEGECIKVMTGAMIPKKCNFVQRIEWTEEIKENEKIFIKFTKKENVSNIIKKGNNKKIGEKILDKKFILPKDIAILSCFGYDKITVKKKINVAIISSGNEIADIGADLKEGEIYDANAPMLLSRTLDLSCDGKFYGRVKDDENEIRNILCKALDENDIILITGGVSMGDFDYVHKILCEIGVNQIFHGLAMKPGKPLFFGKLNNKAVFALPGNSVSAYMTFEIMVKPYILSSFGLTYNNNYIKAVLFEDFKRKEAERLEFVPVKLYFENTKLYVKLIKYNNSSMISSFSEANGILKIDIGIENLKSGEIVDVRFI</sequence>
<dbReference type="Pfam" id="PF03453">
    <property type="entry name" value="MoeA_N"/>
    <property type="match status" value="1"/>
</dbReference>
<evidence type="ECO:0000256" key="10">
    <source>
        <dbReference type="ARBA" id="ARBA00047317"/>
    </source>
</evidence>
<dbReference type="RefSeq" id="WP_147757517.1">
    <property type="nucleotide sequence ID" value="NZ_SAXT01000001.1"/>
</dbReference>
<dbReference type="NCBIfam" id="TIGR00177">
    <property type="entry name" value="molyb_syn"/>
    <property type="match status" value="1"/>
</dbReference>
<dbReference type="InterPro" id="IPR036688">
    <property type="entry name" value="MoeA_C_domain_IV_sf"/>
</dbReference>
<evidence type="ECO:0000313" key="13">
    <source>
        <dbReference type="EMBL" id="TXJ13315.1"/>
    </source>
</evidence>
<dbReference type="Gene3D" id="2.40.340.10">
    <property type="entry name" value="MoeA, C-terminal, domain IV"/>
    <property type="match status" value="1"/>
</dbReference>
<evidence type="ECO:0000256" key="3">
    <source>
        <dbReference type="ARBA" id="ARBA00005046"/>
    </source>
</evidence>
<proteinExistence type="inferred from homology"/>
<evidence type="ECO:0000256" key="1">
    <source>
        <dbReference type="ARBA" id="ARBA00001946"/>
    </source>
</evidence>
<dbReference type="FunFam" id="3.40.980.10:FF:000004">
    <property type="entry name" value="Molybdopterin molybdenumtransferase"/>
    <property type="match status" value="1"/>
</dbReference>
<protein>
    <recommendedName>
        <fullName evidence="11">Molybdopterin molybdenumtransferase</fullName>
        <ecNumber evidence="11">2.10.1.1</ecNumber>
    </recommendedName>
</protein>
<dbReference type="GO" id="GO:0006777">
    <property type="term" value="P:Mo-molybdopterin cofactor biosynthetic process"/>
    <property type="evidence" value="ECO:0007669"/>
    <property type="project" value="UniProtKB-UniRule"/>
</dbReference>
<accession>A0A5C8CK36</accession>
<dbReference type="Gene3D" id="2.170.190.11">
    <property type="entry name" value="Molybdopterin biosynthesis moea protein, domain 3"/>
    <property type="match status" value="1"/>
</dbReference>
<keyword evidence="6 11" id="KW-0808">Transferase</keyword>
<comment type="caution">
    <text evidence="13">The sequence shown here is derived from an EMBL/GenBank/DDBJ whole genome shotgun (WGS) entry which is preliminary data.</text>
</comment>
<evidence type="ECO:0000256" key="11">
    <source>
        <dbReference type="RuleBase" id="RU365090"/>
    </source>
</evidence>
<dbReference type="Pfam" id="PF00994">
    <property type="entry name" value="MoCF_biosynth"/>
    <property type="match status" value="1"/>
</dbReference>
<name>A0A5C8CK36_9SPIR</name>
<dbReference type="Gene3D" id="3.90.105.10">
    <property type="entry name" value="Molybdopterin biosynthesis moea protein, domain 2"/>
    <property type="match status" value="1"/>
</dbReference>
<dbReference type="PANTHER" id="PTHR10192:SF5">
    <property type="entry name" value="GEPHYRIN"/>
    <property type="match status" value="1"/>
</dbReference>
<dbReference type="EC" id="2.10.1.1" evidence="11"/>
<comment type="cofactor">
    <cofactor evidence="1 11">
        <name>Mg(2+)</name>
        <dbReference type="ChEBI" id="CHEBI:18420"/>
    </cofactor>
</comment>
<comment type="catalytic activity">
    <reaction evidence="10">
        <text>adenylyl-molybdopterin + molybdate = Mo-molybdopterin + AMP + H(+)</text>
        <dbReference type="Rhea" id="RHEA:35047"/>
        <dbReference type="ChEBI" id="CHEBI:15378"/>
        <dbReference type="ChEBI" id="CHEBI:36264"/>
        <dbReference type="ChEBI" id="CHEBI:62727"/>
        <dbReference type="ChEBI" id="CHEBI:71302"/>
        <dbReference type="ChEBI" id="CHEBI:456215"/>
        <dbReference type="EC" id="2.10.1.1"/>
    </reaction>
</comment>
<comment type="pathway">
    <text evidence="3 11">Cofactor biosynthesis; molybdopterin biosynthesis.</text>
</comment>
<reference evidence="13 14" key="1">
    <citation type="journal article" date="1992" name="Lakartidningen">
        <title>[Penicillin V and not amoxicillin is the first choice preparation in acute otitis].</title>
        <authorList>
            <person name="Kamme C."/>
            <person name="Lundgren K."/>
            <person name="Prellner K."/>
        </authorList>
    </citation>
    <scope>NUCLEOTIDE SEQUENCE [LARGE SCALE GENOMIC DNA]</scope>
    <source>
        <strain evidence="13 14">W1</strain>
    </source>
</reference>
<dbReference type="Pfam" id="PF03454">
    <property type="entry name" value="MoeA_C"/>
    <property type="match status" value="1"/>
</dbReference>
<evidence type="ECO:0000256" key="8">
    <source>
        <dbReference type="ARBA" id="ARBA00022842"/>
    </source>
</evidence>
<dbReference type="InterPro" id="IPR005110">
    <property type="entry name" value="MoeA_linker/N"/>
</dbReference>
<dbReference type="InterPro" id="IPR038987">
    <property type="entry name" value="MoeA-like"/>
</dbReference>
<dbReference type="UniPathway" id="UPA00344"/>
<keyword evidence="7 11" id="KW-0479">Metal-binding</keyword>
<dbReference type="PANTHER" id="PTHR10192">
    <property type="entry name" value="MOLYBDOPTERIN BIOSYNTHESIS PROTEIN"/>
    <property type="match status" value="1"/>
</dbReference>
<dbReference type="InterPro" id="IPR008284">
    <property type="entry name" value="MoCF_biosynth_CS"/>
</dbReference>
<dbReference type="GO" id="GO:0005829">
    <property type="term" value="C:cytosol"/>
    <property type="evidence" value="ECO:0007669"/>
    <property type="project" value="TreeGrafter"/>
</dbReference>
<dbReference type="InterPro" id="IPR005111">
    <property type="entry name" value="MoeA_C_domain_IV"/>
</dbReference>
<dbReference type="SUPFAM" id="SSF63867">
    <property type="entry name" value="MoeA C-terminal domain-like"/>
    <property type="match status" value="1"/>
</dbReference>
<dbReference type="InterPro" id="IPR001453">
    <property type="entry name" value="MoaB/Mog_dom"/>
</dbReference>
<dbReference type="GO" id="GO:0046872">
    <property type="term" value="F:metal ion binding"/>
    <property type="evidence" value="ECO:0007669"/>
    <property type="project" value="UniProtKB-UniRule"/>
</dbReference>
<feature type="domain" description="MoaB/Mog" evidence="12">
    <location>
        <begin position="179"/>
        <end position="317"/>
    </location>
</feature>
<dbReference type="GO" id="GO:0061599">
    <property type="term" value="F:molybdopterin molybdotransferase activity"/>
    <property type="evidence" value="ECO:0007669"/>
    <property type="project" value="UniProtKB-UniRule"/>
</dbReference>
<dbReference type="SMART" id="SM00852">
    <property type="entry name" value="MoCF_biosynth"/>
    <property type="match status" value="1"/>
</dbReference>
<dbReference type="SUPFAM" id="SSF63882">
    <property type="entry name" value="MoeA N-terminal region -like"/>
    <property type="match status" value="1"/>
</dbReference>
<organism evidence="13 14">
    <name type="scientific">Brachyspira aalborgi</name>
    <dbReference type="NCBI Taxonomy" id="29522"/>
    <lineage>
        <taxon>Bacteria</taxon>
        <taxon>Pseudomonadati</taxon>
        <taxon>Spirochaetota</taxon>
        <taxon>Spirochaetia</taxon>
        <taxon>Brachyspirales</taxon>
        <taxon>Brachyspiraceae</taxon>
        <taxon>Brachyspira</taxon>
    </lineage>
</organism>
<dbReference type="InterPro" id="IPR036425">
    <property type="entry name" value="MoaB/Mog-like_dom_sf"/>
</dbReference>
<keyword evidence="8 11" id="KW-0460">Magnesium</keyword>
<dbReference type="Gene3D" id="3.40.980.10">
    <property type="entry name" value="MoaB/Mog-like domain"/>
    <property type="match status" value="1"/>
</dbReference>
<evidence type="ECO:0000313" key="14">
    <source>
        <dbReference type="Proteomes" id="UP000325116"/>
    </source>
</evidence>
<evidence type="ECO:0000256" key="5">
    <source>
        <dbReference type="ARBA" id="ARBA00022505"/>
    </source>
</evidence>
<keyword evidence="9 11" id="KW-0501">Molybdenum cofactor biosynthesis</keyword>
<keyword evidence="5 11" id="KW-0500">Molybdenum</keyword>
<comment type="function">
    <text evidence="2 11">Catalyzes the insertion of molybdate into adenylated molybdopterin with the concomitant release of AMP.</text>
</comment>